<comment type="subcellular location">
    <subcellularLocation>
        <location evidence="1">Membrane</location>
        <topology evidence="1">Multi-pass membrane protein</topology>
    </subcellularLocation>
</comment>
<evidence type="ECO:0000256" key="7">
    <source>
        <dbReference type="SAM" id="Phobius"/>
    </source>
</evidence>
<evidence type="ECO:0000259" key="8">
    <source>
        <dbReference type="Pfam" id="PF02397"/>
    </source>
</evidence>
<keyword evidence="4 7" id="KW-0812">Transmembrane</keyword>
<dbReference type="Proteomes" id="UP000034051">
    <property type="component" value="Unassembled WGS sequence"/>
</dbReference>
<feature type="transmembrane region" description="Helical" evidence="7">
    <location>
        <begin position="85"/>
        <end position="106"/>
    </location>
</feature>
<dbReference type="GO" id="GO:0016020">
    <property type="term" value="C:membrane"/>
    <property type="evidence" value="ECO:0007669"/>
    <property type="project" value="UniProtKB-SubCell"/>
</dbReference>
<dbReference type="Pfam" id="PF02397">
    <property type="entry name" value="Bac_transf"/>
    <property type="match status" value="1"/>
</dbReference>
<dbReference type="InterPro" id="IPR017475">
    <property type="entry name" value="EPS_sugar_tfrase"/>
</dbReference>
<dbReference type="EMBL" id="LCHW01000001">
    <property type="protein sequence ID" value="KKT43550.1"/>
    <property type="molecule type" value="Genomic_DNA"/>
</dbReference>
<keyword evidence="6 7" id="KW-0472">Membrane</keyword>
<evidence type="ECO:0000256" key="4">
    <source>
        <dbReference type="ARBA" id="ARBA00022692"/>
    </source>
</evidence>
<accession>A0A0G1H9U2</accession>
<proteinExistence type="inferred from homology"/>
<gene>
    <name evidence="9" type="ORF">UW32_C0001G0142</name>
</gene>
<feature type="domain" description="Bacterial sugar transferase" evidence="8">
    <location>
        <begin position="262"/>
        <end position="442"/>
    </location>
</feature>
<protein>
    <submittedName>
        <fullName evidence="9">Sugar transferase, PEP-CTERM system associated family protein</fullName>
    </submittedName>
</protein>
<evidence type="ECO:0000313" key="10">
    <source>
        <dbReference type="Proteomes" id="UP000034051"/>
    </source>
</evidence>
<keyword evidence="3 9" id="KW-0808">Transferase</keyword>
<dbReference type="PANTHER" id="PTHR30576">
    <property type="entry name" value="COLANIC BIOSYNTHESIS UDP-GLUCOSE LIPID CARRIER TRANSFERASE"/>
    <property type="match status" value="1"/>
</dbReference>
<dbReference type="InterPro" id="IPR003362">
    <property type="entry name" value="Bact_transf"/>
</dbReference>
<dbReference type="PANTHER" id="PTHR30576:SF0">
    <property type="entry name" value="UNDECAPRENYL-PHOSPHATE N-ACETYLGALACTOSAMINYL 1-PHOSPHATE TRANSFERASE-RELATED"/>
    <property type="match status" value="1"/>
</dbReference>
<evidence type="ECO:0000256" key="1">
    <source>
        <dbReference type="ARBA" id="ARBA00004141"/>
    </source>
</evidence>
<feature type="transmembrane region" description="Helical" evidence="7">
    <location>
        <begin position="112"/>
        <end position="130"/>
    </location>
</feature>
<evidence type="ECO:0000256" key="2">
    <source>
        <dbReference type="ARBA" id="ARBA00006464"/>
    </source>
</evidence>
<organism evidence="9 10">
    <name type="scientific">Candidatus Wolfebacteria bacterium GW2011_GWE2_44_13</name>
    <dbReference type="NCBI Taxonomy" id="1619017"/>
    <lineage>
        <taxon>Bacteria</taxon>
        <taxon>Candidatus Wolfeibacteriota</taxon>
    </lineage>
</organism>
<keyword evidence="5 7" id="KW-1133">Transmembrane helix</keyword>
<dbReference type="AlphaFoldDB" id="A0A0G1H9U2"/>
<evidence type="ECO:0000256" key="5">
    <source>
        <dbReference type="ARBA" id="ARBA00022989"/>
    </source>
</evidence>
<dbReference type="GO" id="GO:0016780">
    <property type="term" value="F:phosphotransferase activity, for other substituted phosphate groups"/>
    <property type="evidence" value="ECO:0007669"/>
    <property type="project" value="TreeGrafter"/>
</dbReference>
<evidence type="ECO:0000256" key="3">
    <source>
        <dbReference type="ARBA" id="ARBA00022679"/>
    </source>
</evidence>
<dbReference type="NCBIfam" id="TIGR03025">
    <property type="entry name" value="EPS_sugtrans"/>
    <property type="match status" value="1"/>
</dbReference>
<feature type="transmembrane region" description="Helical" evidence="7">
    <location>
        <begin position="12"/>
        <end position="31"/>
    </location>
</feature>
<evidence type="ECO:0000313" key="9">
    <source>
        <dbReference type="EMBL" id="KKT43550.1"/>
    </source>
</evidence>
<name>A0A0G1H9U2_9BACT</name>
<comment type="similarity">
    <text evidence="2">Belongs to the bacterial sugar transferase family.</text>
</comment>
<feature type="transmembrane region" description="Helical" evidence="7">
    <location>
        <begin position="43"/>
        <end position="64"/>
    </location>
</feature>
<comment type="caution">
    <text evidence="9">The sequence shown here is derived from an EMBL/GenBank/DDBJ whole genome shotgun (WGS) entry which is preliminary data.</text>
</comment>
<sequence length="446" mass="51375">MNISRTKITAILLGDIALFYIALFLSLLIRYQGEYISAAYSFLYAHVVAFSFVLIPWILGFYLFELYREKNFKPDSQTLAVFARALGVNVALAIAIFYFFFPIFGISPKTNLLIFVVVFALTDYAFRLVMGNIFVRRGMRNNVLFVGESPEMSTTMEYIKQNPQIGYSVALHLDGTDGGLDDLEDIVAERNINTLVIQSSIIKKSSTAKIVYRLLPMGVRITDFVDFYEQIFKQIPLKEIEENWFIENIKPMGPLYLFMRNILERIEAVLFLLILSPIMVLAAFAVKVTSRGPIIYKQERVGKNEEPFYIYKFRSMRADAEKHGAQWATPGDARVTKVGKFLRATHIDEFPQLWNVLRGEISFVGPRPERPEFVADLKKKIPYYEVRHLVKPGITGWAQIGYRYGSTVEDAYRKLEFDIYYLKNMSFALDVLILLKTVKTLFVNEK</sequence>
<evidence type="ECO:0000256" key="6">
    <source>
        <dbReference type="ARBA" id="ARBA00023136"/>
    </source>
</evidence>
<reference evidence="9 10" key="1">
    <citation type="journal article" date="2015" name="Nature">
        <title>rRNA introns, odd ribosomes, and small enigmatic genomes across a large radiation of phyla.</title>
        <authorList>
            <person name="Brown C.T."/>
            <person name="Hug L.A."/>
            <person name="Thomas B.C."/>
            <person name="Sharon I."/>
            <person name="Castelle C.J."/>
            <person name="Singh A."/>
            <person name="Wilkins M.J."/>
            <person name="Williams K.H."/>
            <person name="Banfield J.F."/>
        </authorList>
    </citation>
    <scope>NUCLEOTIDE SEQUENCE [LARGE SCALE GENOMIC DNA]</scope>
</reference>
<feature type="transmembrane region" description="Helical" evidence="7">
    <location>
        <begin position="268"/>
        <end position="286"/>
    </location>
</feature>